<evidence type="ECO:0000256" key="5">
    <source>
        <dbReference type="SAM" id="Phobius"/>
    </source>
</evidence>
<sequence length="94" mass="10586">MYINIEECFGFIAFITSLIGLLPQVYRAYITKLTRDVSMLMLVNYLICSSSWLIYGICQGLTFVILSNIAGLVISIISIVQKCYYDAKTARSVL</sequence>
<feature type="transmembrane region" description="Helical" evidence="5">
    <location>
        <begin position="61"/>
        <end position="80"/>
    </location>
</feature>
<proteinExistence type="predicted"/>
<dbReference type="EMBL" id="OUNF01000217">
    <property type="protein sequence ID" value="SPP34119.1"/>
    <property type="molecule type" value="Genomic_DNA"/>
</dbReference>
<dbReference type="Gene3D" id="1.20.1280.290">
    <property type="match status" value="1"/>
</dbReference>
<accession>A0A3B0JG80</accession>
<evidence type="ECO:0000256" key="4">
    <source>
        <dbReference type="ARBA" id="ARBA00023136"/>
    </source>
</evidence>
<keyword evidence="6" id="KW-0813">Transport</keyword>
<protein>
    <submittedName>
        <fullName evidence="6">Sugar transporter SemiSWEET</fullName>
    </submittedName>
</protein>
<evidence type="ECO:0000256" key="1">
    <source>
        <dbReference type="ARBA" id="ARBA00004141"/>
    </source>
</evidence>
<keyword evidence="4 5" id="KW-0472">Membrane</keyword>
<gene>
    <name evidence="6" type="ORF">WBAF_0854</name>
</gene>
<dbReference type="AlphaFoldDB" id="A0A3B0JG80"/>
<keyword evidence="6" id="KW-0762">Sugar transport</keyword>
<evidence type="ECO:0000256" key="2">
    <source>
        <dbReference type="ARBA" id="ARBA00022692"/>
    </source>
</evidence>
<evidence type="ECO:0000256" key="3">
    <source>
        <dbReference type="ARBA" id="ARBA00022989"/>
    </source>
</evidence>
<evidence type="ECO:0000313" key="6">
    <source>
        <dbReference type="EMBL" id="SPP34119.1"/>
    </source>
</evidence>
<dbReference type="Pfam" id="PF04193">
    <property type="entry name" value="PQ-loop"/>
    <property type="match status" value="1"/>
</dbReference>
<keyword evidence="3 5" id="KW-1133">Transmembrane helix</keyword>
<organism evidence="6">
    <name type="scientific">Wolbachia endosymbiont of Aleurodicus floccissimus</name>
    <dbReference type="NCBI Taxonomy" id="2152762"/>
    <lineage>
        <taxon>Bacteria</taxon>
        <taxon>Pseudomonadati</taxon>
        <taxon>Pseudomonadota</taxon>
        <taxon>Alphaproteobacteria</taxon>
        <taxon>Rickettsiales</taxon>
        <taxon>Anaplasmataceae</taxon>
        <taxon>Wolbachieae</taxon>
        <taxon>Wolbachia</taxon>
    </lineage>
</organism>
<dbReference type="InterPro" id="IPR006603">
    <property type="entry name" value="PQ-loop_rpt"/>
</dbReference>
<name>A0A3B0JG80_9RICK</name>
<feature type="transmembrane region" description="Helical" evidence="5">
    <location>
        <begin position="12"/>
        <end position="30"/>
    </location>
</feature>
<keyword evidence="2 5" id="KW-0812">Transmembrane</keyword>
<reference evidence="6" key="1">
    <citation type="submission" date="2018-04" db="EMBL/GenBank/DDBJ databases">
        <authorList>
            <person name="Go L.Y."/>
            <person name="Mitchell J.A."/>
        </authorList>
    </citation>
    <scope>NUCLEOTIDE SEQUENCE</scope>
    <source>
        <strain evidence="6">WBAF</strain>
    </source>
</reference>
<dbReference type="GO" id="GO:0016020">
    <property type="term" value="C:membrane"/>
    <property type="evidence" value="ECO:0007669"/>
    <property type="project" value="UniProtKB-SubCell"/>
</dbReference>
<comment type="subcellular location">
    <subcellularLocation>
        <location evidence="1">Membrane</location>
        <topology evidence="1">Multi-pass membrane protein</topology>
    </subcellularLocation>
</comment>